<reference evidence="1" key="1">
    <citation type="submission" date="2015-07" db="EMBL/GenBank/DDBJ databases">
        <title>MeaNS - Measles Nucleotide Surveillance Program.</title>
        <authorList>
            <person name="Tran T."/>
            <person name="Druce J."/>
        </authorList>
    </citation>
    <scope>NUCLEOTIDE SEQUENCE</scope>
    <source>
        <strain evidence="1">UCB-OBI-ISO-001</strain>
        <tissue evidence="1">Gonad</tissue>
    </source>
</reference>
<dbReference type="AlphaFoldDB" id="A0A0L8H5C3"/>
<proteinExistence type="predicted"/>
<organism evidence="1">
    <name type="scientific">Octopus bimaculoides</name>
    <name type="common">California two-spotted octopus</name>
    <dbReference type="NCBI Taxonomy" id="37653"/>
    <lineage>
        <taxon>Eukaryota</taxon>
        <taxon>Metazoa</taxon>
        <taxon>Spiralia</taxon>
        <taxon>Lophotrochozoa</taxon>
        <taxon>Mollusca</taxon>
        <taxon>Cephalopoda</taxon>
        <taxon>Coleoidea</taxon>
        <taxon>Octopodiformes</taxon>
        <taxon>Octopoda</taxon>
        <taxon>Incirrata</taxon>
        <taxon>Octopodidae</taxon>
        <taxon>Octopus</taxon>
    </lineage>
</organism>
<dbReference type="EMBL" id="KQ419149">
    <property type="protein sequence ID" value="KOF84473.1"/>
    <property type="molecule type" value="Genomic_DNA"/>
</dbReference>
<protein>
    <submittedName>
        <fullName evidence="1">Uncharacterized protein</fullName>
    </submittedName>
</protein>
<gene>
    <name evidence="1" type="ORF">OCBIM_22022025mg</name>
</gene>
<accession>A0A0L8H5C3</accession>
<name>A0A0L8H5C3_OCTBM</name>
<sequence>QENRLRHHHHHHHHYHHHHNNNTGFIDHYFSFFFSLFQPFISDIFIRTLALVARVSFSAALTNSEWFSCPNQRGRPR</sequence>
<feature type="non-terminal residue" evidence="1">
    <location>
        <position position="1"/>
    </location>
</feature>
<evidence type="ECO:0000313" key="1">
    <source>
        <dbReference type="EMBL" id="KOF84473.1"/>
    </source>
</evidence>